<evidence type="ECO:0000313" key="3">
    <source>
        <dbReference type="EMBL" id="VFJ95943.1"/>
    </source>
</evidence>
<protein>
    <submittedName>
        <fullName evidence="1">Uncharacterized protein</fullName>
    </submittedName>
</protein>
<organism evidence="1">
    <name type="scientific">Candidatus Kentrum eta</name>
    <dbReference type="NCBI Taxonomy" id="2126337"/>
    <lineage>
        <taxon>Bacteria</taxon>
        <taxon>Pseudomonadati</taxon>
        <taxon>Pseudomonadota</taxon>
        <taxon>Gammaproteobacteria</taxon>
        <taxon>Candidatus Kentrum</taxon>
    </lineage>
</organism>
<dbReference type="EMBL" id="CAADFI010000004">
    <property type="protein sequence ID" value="VFJ89366.1"/>
    <property type="molecule type" value="Genomic_DNA"/>
</dbReference>
<dbReference type="Pfam" id="PF11906">
    <property type="entry name" value="DUF3426"/>
    <property type="match status" value="1"/>
</dbReference>
<dbReference type="AlphaFoldDB" id="A0A450U776"/>
<evidence type="ECO:0000313" key="1">
    <source>
        <dbReference type="EMBL" id="VFJ87560.1"/>
    </source>
</evidence>
<dbReference type="EMBL" id="CAADFG010000004">
    <property type="protein sequence ID" value="VFJ87560.1"/>
    <property type="molecule type" value="Genomic_DNA"/>
</dbReference>
<name>A0A450U776_9GAMM</name>
<dbReference type="InterPro" id="IPR021834">
    <property type="entry name" value="DUF3426"/>
</dbReference>
<dbReference type="EMBL" id="CAADFJ010000004">
    <property type="protein sequence ID" value="VFJ95943.1"/>
    <property type="molecule type" value="Genomic_DNA"/>
</dbReference>
<proteinExistence type="predicted"/>
<gene>
    <name evidence="1" type="ORF">BECKH772A_GA0070896_1000423</name>
    <name evidence="2" type="ORF">BECKH772B_GA0070898_1000423</name>
    <name evidence="3" type="ORF">BECKH772C_GA0070978_1000424</name>
</gene>
<accession>A0A450U776</accession>
<evidence type="ECO:0000313" key="2">
    <source>
        <dbReference type="EMBL" id="VFJ89366.1"/>
    </source>
</evidence>
<reference evidence="1" key="1">
    <citation type="submission" date="2019-02" db="EMBL/GenBank/DDBJ databases">
        <authorList>
            <person name="Gruber-Vodicka R. H."/>
            <person name="Seah K. B. B."/>
        </authorList>
    </citation>
    <scope>NUCLEOTIDE SEQUENCE</scope>
    <source>
        <strain evidence="3">BECK_SA2B12</strain>
        <strain evidence="1">BECK_SA2B15</strain>
        <strain evidence="2">BECK_SA2B20</strain>
    </source>
</reference>
<sequence>MVSTRFVNTLPYAQPFPSLLFNLNGKVIAARNFEPKEYLGDDIDIAAGIGSHEPIQVVLDILAQEEAAVSFEFMFL</sequence>